<proteinExistence type="predicted"/>
<name>A0A835H4C1_9MAGN</name>
<dbReference type="EMBL" id="JADFTS010000008">
    <property type="protein sequence ID" value="KAF9593225.1"/>
    <property type="molecule type" value="Genomic_DNA"/>
</dbReference>
<evidence type="ECO:0000259" key="1">
    <source>
        <dbReference type="Pfam" id="PF12776"/>
    </source>
</evidence>
<dbReference type="OrthoDB" id="686198at2759"/>
<evidence type="ECO:0000313" key="3">
    <source>
        <dbReference type="Proteomes" id="UP000631114"/>
    </source>
</evidence>
<dbReference type="AlphaFoldDB" id="A0A835H4C1"/>
<reference evidence="2 3" key="1">
    <citation type="submission" date="2020-10" db="EMBL/GenBank/DDBJ databases">
        <title>The Coptis chinensis genome and diversification of protoberbering-type alkaloids.</title>
        <authorList>
            <person name="Wang B."/>
            <person name="Shu S."/>
            <person name="Song C."/>
            <person name="Liu Y."/>
        </authorList>
    </citation>
    <scope>NUCLEOTIDE SEQUENCE [LARGE SCALE GENOMIC DNA]</scope>
    <source>
        <strain evidence="2">HL-2020</strain>
        <tissue evidence="2">Leaf</tissue>
    </source>
</reference>
<dbReference type="Pfam" id="PF12776">
    <property type="entry name" value="Myb_DNA-bind_3"/>
    <property type="match status" value="1"/>
</dbReference>
<comment type="caution">
    <text evidence="2">The sequence shown here is derived from an EMBL/GenBank/DDBJ whole genome shotgun (WGS) entry which is preliminary data.</text>
</comment>
<accession>A0A835H4C1</accession>
<organism evidence="2 3">
    <name type="scientific">Coptis chinensis</name>
    <dbReference type="NCBI Taxonomy" id="261450"/>
    <lineage>
        <taxon>Eukaryota</taxon>
        <taxon>Viridiplantae</taxon>
        <taxon>Streptophyta</taxon>
        <taxon>Embryophyta</taxon>
        <taxon>Tracheophyta</taxon>
        <taxon>Spermatophyta</taxon>
        <taxon>Magnoliopsida</taxon>
        <taxon>Ranunculales</taxon>
        <taxon>Ranunculaceae</taxon>
        <taxon>Coptidoideae</taxon>
        <taxon>Coptis</taxon>
    </lineage>
</organism>
<keyword evidence="3" id="KW-1185">Reference proteome</keyword>
<gene>
    <name evidence="2" type="ORF">IFM89_020720</name>
</gene>
<dbReference type="InterPro" id="IPR024752">
    <property type="entry name" value="Myb/SANT-like_dom"/>
</dbReference>
<evidence type="ECO:0000313" key="2">
    <source>
        <dbReference type="EMBL" id="KAF9593225.1"/>
    </source>
</evidence>
<protein>
    <recommendedName>
        <fullName evidence="1">Myb/SANT-like domain-containing protein</fullName>
    </recommendedName>
</protein>
<feature type="domain" description="Myb/SANT-like" evidence="1">
    <location>
        <begin position="2"/>
        <end position="36"/>
    </location>
</feature>
<sequence>MRTMRKEYNSFTDLASRSGFGWDPIKQTITAPPLAWIELLADPDSCHLGSVEHLFFWHKSNEKYKEFRDRGPKWPLDHLAIIFGNIYASGSYSIGGTDSVDLTHIYG</sequence>
<dbReference type="Proteomes" id="UP000631114">
    <property type="component" value="Unassembled WGS sequence"/>
</dbReference>